<dbReference type="Pfam" id="PF07690">
    <property type="entry name" value="MFS_1"/>
    <property type="match status" value="1"/>
</dbReference>
<dbReference type="GO" id="GO:0022857">
    <property type="term" value="F:transmembrane transporter activity"/>
    <property type="evidence" value="ECO:0007669"/>
    <property type="project" value="InterPro"/>
</dbReference>
<dbReference type="RefSeq" id="XP_033382621.1">
    <property type="nucleotide sequence ID" value="XM_033530477.1"/>
</dbReference>
<feature type="transmembrane region" description="Helical" evidence="8">
    <location>
        <begin position="118"/>
        <end position="136"/>
    </location>
</feature>
<dbReference type="Proteomes" id="UP000799778">
    <property type="component" value="Unassembled WGS sequence"/>
</dbReference>
<organism evidence="10 11">
    <name type="scientific">Aaosphaeria arxii CBS 175.79</name>
    <dbReference type="NCBI Taxonomy" id="1450172"/>
    <lineage>
        <taxon>Eukaryota</taxon>
        <taxon>Fungi</taxon>
        <taxon>Dikarya</taxon>
        <taxon>Ascomycota</taxon>
        <taxon>Pezizomycotina</taxon>
        <taxon>Dothideomycetes</taxon>
        <taxon>Pleosporomycetidae</taxon>
        <taxon>Pleosporales</taxon>
        <taxon>Pleosporales incertae sedis</taxon>
        <taxon>Aaosphaeria</taxon>
    </lineage>
</organism>
<dbReference type="PROSITE" id="PS50850">
    <property type="entry name" value="MFS"/>
    <property type="match status" value="1"/>
</dbReference>
<feature type="region of interest" description="Disordered" evidence="7">
    <location>
        <begin position="17"/>
        <end position="41"/>
    </location>
</feature>
<reference evidence="10" key="1">
    <citation type="journal article" date="2020" name="Stud. Mycol.">
        <title>101 Dothideomycetes genomes: a test case for predicting lifestyles and emergence of pathogens.</title>
        <authorList>
            <person name="Haridas S."/>
            <person name="Albert R."/>
            <person name="Binder M."/>
            <person name="Bloem J."/>
            <person name="Labutti K."/>
            <person name="Salamov A."/>
            <person name="Andreopoulos B."/>
            <person name="Baker S."/>
            <person name="Barry K."/>
            <person name="Bills G."/>
            <person name="Bluhm B."/>
            <person name="Cannon C."/>
            <person name="Castanera R."/>
            <person name="Culley D."/>
            <person name="Daum C."/>
            <person name="Ezra D."/>
            <person name="Gonzalez J."/>
            <person name="Henrissat B."/>
            <person name="Kuo A."/>
            <person name="Liang C."/>
            <person name="Lipzen A."/>
            <person name="Lutzoni F."/>
            <person name="Magnuson J."/>
            <person name="Mondo S."/>
            <person name="Nolan M."/>
            <person name="Ohm R."/>
            <person name="Pangilinan J."/>
            <person name="Park H.-J."/>
            <person name="Ramirez L."/>
            <person name="Alfaro M."/>
            <person name="Sun H."/>
            <person name="Tritt A."/>
            <person name="Yoshinaga Y."/>
            <person name="Zwiers L.-H."/>
            <person name="Turgeon B."/>
            <person name="Goodwin S."/>
            <person name="Spatafora J."/>
            <person name="Crous P."/>
            <person name="Grigoriev I."/>
        </authorList>
    </citation>
    <scope>NUCLEOTIDE SEQUENCE</scope>
    <source>
        <strain evidence="10">CBS 175.79</strain>
    </source>
</reference>
<keyword evidence="11" id="KW-1185">Reference proteome</keyword>
<feature type="domain" description="Major facilitator superfamily (MFS) profile" evidence="9">
    <location>
        <begin position="54"/>
        <end position="546"/>
    </location>
</feature>
<keyword evidence="5 8" id="KW-1133">Transmembrane helix</keyword>
<evidence type="ECO:0000256" key="6">
    <source>
        <dbReference type="ARBA" id="ARBA00023136"/>
    </source>
</evidence>
<feature type="transmembrane region" description="Helical" evidence="8">
    <location>
        <begin position="350"/>
        <end position="371"/>
    </location>
</feature>
<dbReference type="GO" id="GO:0005886">
    <property type="term" value="C:plasma membrane"/>
    <property type="evidence" value="ECO:0007669"/>
    <property type="project" value="UniProtKB-SubCell"/>
</dbReference>
<feature type="transmembrane region" description="Helical" evidence="8">
    <location>
        <begin position="314"/>
        <end position="338"/>
    </location>
</feature>
<keyword evidence="4 8" id="KW-0812">Transmembrane</keyword>
<dbReference type="GeneID" id="54287874"/>
<evidence type="ECO:0000256" key="5">
    <source>
        <dbReference type="ARBA" id="ARBA00022989"/>
    </source>
</evidence>
<evidence type="ECO:0000256" key="7">
    <source>
        <dbReference type="SAM" id="MobiDB-lite"/>
    </source>
</evidence>
<feature type="transmembrane region" description="Helical" evidence="8">
    <location>
        <begin position="53"/>
        <end position="76"/>
    </location>
</feature>
<dbReference type="PANTHER" id="PTHR23501:SF158">
    <property type="entry name" value="TRANSPORTER, PUTATIVE (AFU_ORTHOLOGUE AFUA_5G14490)-RELATED"/>
    <property type="match status" value="1"/>
</dbReference>
<comment type="similarity">
    <text evidence="2">Belongs to the major facilitator superfamily. TCR/Tet family.</text>
</comment>
<keyword evidence="3" id="KW-1003">Cell membrane</keyword>
<accession>A0A6A5XMB4</accession>
<comment type="subcellular location">
    <subcellularLocation>
        <location evidence="1">Cell membrane</location>
        <topology evidence="1">Multi-pass membrane protein</topology>
    </subcellularLocation>
</comment>
<dbReference type="CDD" id="cd17502">
    <property type="entry name" value="MFS_Azr1_MDR_like"/>
    <property type="match status" value="1"/>
</dbReference>
<proteinExistence type="inferred from homology"/>
<evidence type="ECO:0000313" key="10">
    <source>
        <dbReference type="EMBL" id="KAF2014282.1"/>
    </source>
</evidence>
<evidence type="ECO:0000313" key="11">
    <source>
        <dbReference type="Proteomes" id="UP000799778"/>
    </source>
</evidence>
<feature type="transmembrane region" description="Helical" evidence="8">
    <location>
        <begin position="404"/>
        <end position="424"/>
    </location>
</feature>
<dbReference type="InterPro" id="IPR011701">
    <property type="entry name" value="MFS"/>
</dbReference>
<dbReference type="EMBL" id="ML978070">
    <property type="protein sequence ID" value="KAF2014282.1"/>
    <property type="molecule type" value="Genomic_DNA"/>
</dbReference>
<gene>
    <name evidence="10" type="ORF">BU24DRAFT_441834</name>
</gene>
<feature type="transmembrane region" description="Helical" evidence="8">
    <location>
        <begin position="524"/>
        <end position="541"/>
    </location>
</feature>
<dbReference type="InterPro" id="IPR036259">
    <property type="entry name" value="MFS_trans_sf"/>
</dbReference>
<feature type="transmembrane region" description="Helical" evidence="8">
    <location>
        <begin position="274"/>
        <end position="293"/>
    </location>
</feature>
<evidence type="ECO:0000256" key="8">
    <source>
        <dbReference type="SAM" id="Phobius"/>
    </source>
</evidence>
<protein>
    <submittedName>
        <fullName evidence="10">MFS drug transporter</fullName>
    </submittedName>
</protein>
<feature type="transmembrane region" description="Helical" evidence="8">
    <location>
        <begin position="148"/>
        <end position="169"/>
    </location>
</feature>
<dbReference type="Gene3D" id="1.20.1250.20">
    <property type="entry name" value="MFS general substrate transporter like domains"/>
    <property type="match status" value="1"/>
</dbReference>
<dbReference type="PANTHER" id="PTHR23501">
    <property type="entry name" value="MAJOR FACILITATOR SUPERFAMILY"/>
    <property type="match status" value="1"/>
</dbReference>
<evidence type="ECO:0000256" key="3">
    <source>
        <dbReference type="ARBA" id="ARBA00022475"/>
    </source>
</evidence>
<feature type="transmembrane region" description="Helical" evidence="8">
    <location>
        <begin position="209"/>
        <end position="230"/>
    </location>
</feature>
<dbReference type="Gene3D" id="1.20.1720.10">
    <property type="entry name" value="Multidrug resistance protein D"/>
    <property type="match status" value="1"/>
</dbReference>
<dbReference type="OrthoDB" id="10021397at2759"/>
<dbReference type="InterPro" id="IPR020846">
    <property type="entry name" value="MFS_dom"/>
</dbReference>
<name>A0A6A5XMB4_9PLEO</name>
<keyword evidence="6 8" id="KW-0472">Membrane</keyword>
<evidence type="ECO:0000259" key="9">
    <source>
        <dbReference type="PROSITE" id="PS50850"/>
    </source>
</evidence>
<dbReference type="SUPFAM" id="SSF103473">
    <property type="entry name" value="MFS general substrate transporter"/>
    <property type="match status" value="1"/>
</dbReference>
<feature type="transmembrane region" description="Helical" evidence="8">
    <location>
        <begin position="445"/>
        <end position="464"/>
    </location>
</feature>
<sequence>MADSIVPSKPVVEDVLTTTDAEVSAEQPPEEQPTKPFDEIEDPKARTKLRIGAILSSLYLVLFVAALDQTIIATTIPTISASLHSAMGYTWIGSAYSLATAASGPIWSRISDIWGRKLALLCAVALFALASILAAVSTKMQMLIAARALQGTAGGGLGQLVTITISDLFSVRKRSLYMGMLGVMWAVAGSAGPPIGGALTQLASWRWCFWINLPVCGCAFILLLLFLDVHNPRTKFSEGIKAIDWLGTISILAVTLLLLLGLDFGGSTFPWNSPRVICLIAVGGAMILFFLFCEKKLAKYPLMPLTVFKTRSNNAAFIVGFAHNMVSMGVEYYLPLYFQSVKQASPLRSGVLVLPMMLTMAATDMTSGFLIHKTGRYREIMWVGVSMMTLGTGLFILFDVDIPLAKIIGIEIVAGLGPAMLFQVPRIIIQNSVSQAETSSATSTLGFSGGLATSLSLVIGSVVFQNSMGATHSALVSAGLGAEALEALASDKAAANVDIVKTIQDPAMRRAVQEAFAWSMRNMFITYTAIAAVAVFASAFVKHTKLRTKHEETKTGVEHLTERKG</sequence>
<evidence type="ECO:0000256" key="2">
    <source>
        <dbReference type="ARBA" id="ARBA00007520"/>
    </source>
</evidence>
<feature type="transmembrane region" description="Helical" evidence="8">
    <location>
        <begin position="242"/>
        <end position="262"/>
    </location>
</feature>
<feature type="transmembrane region" description="Helical" evidence="8">
    <location>
        <begin position="380"/>
        <end position="398"/>
    </location>
</feature>
<feature type="transmembrane region" description="Helical" evidence="8">
    <location>
        <begin position="88"/>
        <end position="106"/>
    </location>
</feature>
<feature type="compositionally biased region" description="Basic and acidic residues" evidence="7">
    <location>
        <begin position="32"/>
        <end position="41"/>
    </location>
</feature>
<feature type="transmembrane region" description="Helical" evidence="8">
    <location>
        <begin position="176"/>
        <end position="197"/>
    </location>
</feature>
<evidence type="ECO:0000256" key="4">
    <source>
        <dbReference type="ARBA" id="ARBA00022692"/>
    </source>
</evidence>
<evidence type="ECO:0000256" key="1">
    <source>
        <dbReference type="ARBA" id="ARBA00004651"/>
    </source>
</evidence>
<dbReference type="FunFam" id="1.20.1720.10:FF:000014">
    <property type="entry name" value="MFS drug transporter, putative"/>
    <property type="match status" value="1"/>
</dbReference>
<dbReference type="AlphaFoldDB" id="A0A6A5XMB4"/>